<reference evidence="1" key="1">
    <citation type="submission" date="2014-09" db="EMBL/GenBank/DDBJ databases">
        <authorList>
            <person name="Magalhaes I.L.F."/>
            <person name="Oliveira U."/>
            <person name="Santos F.R."/>
            <person name="Vidigal T.H.D.A."/>
            <person name="Brescovit A.D."/>
            <person name="Santos A.J."/>
        </authorList>
    </citation>
    <scope>NUCLEOTIDE SEQUENCE</scope>
    <source>
        <tissue evidence="1">Shoot tissue taken approximately 20 cm above the soil surface</tissue>
    </source>
</reference>
<organism evidence="1">
    <name type="scientific">Arundo donax</name>
    <name type="common">Giant reed</name>
    <name type="synonym">Donax arundinaceus</name>
    <dbReference type="NCBI Taxonomy" id="35708"/>
    <lineage>
        <taxon>Eukaryota</taxon>
        <taxon>Viridiplantae</taxon>
        <taxon>Streptophyta</taxon>
        <taxon>Embryophyta</taxon>
        <taxon>Tracheophyta</taxon>
        <taxon>Spermatophyta</taxon>
        <taxon>Magnoliopsida</taxon>
        <taxon>Liliopsida</taxon>
        <taxon>Poales</taxon>
        <taxon>Poaceae</taxon>
        <taxon>PACMAD clade</taxon>
        <taxon>Arundinoideae</taxon>
        <taxon>Arundineae</taxon>
        <taxon>Arundo</taxon>
    </lineage>
</organism>
<name>A0A0A8ZEN1_ARUDO</name>
<protein>
    <submittedName>
        <fullName evidence="1">Uncharacterized protein</fullName>
    </submittedName>
</protein>
<sequence length="54" mass="6011">MDPALAANFLHDCAHLCKAKFVSDICILRASSKFMNILCSNFLFLLSMICISQT</sequence>
<dbReference type="EMBL" id="GBRH01260624">
    <property type="protein sequence ID" value="JAD37271.1"/>
    <property type="molecule type" value="Transcribed_RNA"/>
</dbReference>
<evidence type="ECO:0000313" key="1">
    <source>
        <dbReference type="EMBL" id="JAD37271.1"/>
    </source>
</evidence>
<proteinExistence type="predicted"/>
<dbReference type="AlphaFoldDB" id="A0A0A8ZEN1"/>
<reference evidence="1" key="2">
    <citation type="journal article" date="2015" name="Data Brief">
        <title>Shoot transcriptome of the giant reed, Arundo donax.</title>
        <authorList>
            <person name="Barrero R.A."/>
            <person name="Guerrero F.D."/>
            <person name="Moolhuijzen P."/>
            <person name="Goolsby J.A."/>
            <person name="Tidwell J."/>
            <person name="Bellgard S.E."/>
            <person name="Bellgard M.I."/>
        </authorList>
    </citation>
    <scope>NUCLEOTIDE SEQUENCE</scope>
    <source>
        <tissue evidence="1">Shoot tissue taken approximately 20 cm above the soil surface</tissue>
    </source>
</reference>
<accession>A0A0A8ZEN1</accession>